<dbReference type="SUPFAM" id="SSF55785">
    <property type="entry name" value="PYP-like sensor domain (PAS domain)"/>
    <property type="match status" value="2"/>
</dbReference>
<evidence type="ECO:0000259" key="12">
    <source>
        <dbReference type="PROSITE" id="PS50112"/>
    </source>
</evidence>
<dbReference type="InterPro" id="IPR036890">
    <property type="entry name" value="HATPase_C_sf"/>
</dbReference>
<evidence type="ECO:0000259" key="11">
    <source>
        <dbReference type="PROSITE" id="PS50109"/>
    </source>
</evidence>
<dbReference type="PROSITE" id="PS50112">
    <property type="entry name" value="PAS"/>
    <property type="match status" value="2"/>
</dbReference>
<protein>
    <recommendedName>
        <fullName evidence="3">histidine kinase</fullName>
        <ecNumber evidence="3">2.7.13.3</ecNumber>
    </recommendedName>
</protein>
<dbReference type="Pfam" id="PF02518">
    <property type="entry name" value="HATPase_c"/>
    <property type="match status" value="1"/>
</dbReference>
<dbReference type="Gene3D" id="3.30.450.20">
    <property type="entry name" value="PAS domain"/>
    <property type="match status" value="2"/>
</dbReference>
<dbReference type="AlphaFoldDB" id="D2XIQ6"/>
<dbReference type="Gene3D" id="1.10.287.130">
    <property type="match status" value="1"/>
</dbReference>
<dbReference type="SUPFAM" id="SSF55874">
    <property type="entry name" value="ATPase domain of HSP90 chaperone/DNA topoisomerase II/histidine kinase"/>
    <property type="match status" value="1"/>
</dbReference>
<dbReference type="InterPro" id="IPR001610">
    <property type="entry name" value="PAC"/>
</dbReference>
<dbReference type="InterPro" id="IPR000700">
    <property type="entry name" value="PAS-assoc_C"/>
</dbReference>
<sequence length="912" mass="101695">MYRFKLRHILFTTIGLLTVITLALVFSFGTSALKESRAAQRNLAADILADLLVRANTRVAQERGLTTIALMRPGRISAEELVALGQLREENDRHLDAALEAATNFARHATSPQLSAALQQLDERIAAVRQARRQADELLQQPQTGGAAAFIDATTALIGAMATLRDISQAPDSDITPDNPIFHETLHTVTEMAGRERALLGGAIAAQRPLSDNELQTLWMIRGVFEGSREKFARATQRYAGLAEVDAARARMEQAFQNDFGPLREAVFLAGRKGGAYPVDAATWYHEATAAIDAVLAYGDTINRVIEKQLERQWEVANTMNYLVAGVAVLIVLIFVGTVLLARLRFILPLQQLEQAALTIGRGDLSRPLRMRGNDELTQLGNAFETMRTGLNAQQQQRRQAEARLEASIRRFRNLVEGLDEVVWETDEQERYTYLSPQLEAILGYAPAEWLGGELFALMPAAESTRLRHEFKEIREQHQACQGVEHINHHKDGHPVFLESSGGPILDDRGQFRGYRGITRDVSWRREAEVERQRLLRVLDQSGDLILIANQAGIIEYVNSGFEQATGYRADDVLGQHTRLLKSGMHSDAFYQQLWQTITAGEPFQASMIDRRKDGELLHIEQTIIPLRDADGRITHFASTAKDVTAQHRIDEQMQQSEKLASLGMLAAGVAHEINNPIGYIRANLNTLERHMASLFQLLDRDETARPPHSSQSPIDPDYLRRDIGELLQETSEGVERVRNIVIDLKELSHPAGEDAWQLADLHKGLNSTLNIARSELKHKAEVVCQFGELPLVQCLPGQLNQVFLNLLVNAAQAIEQRGVIVIRTGQQGEEVWIEVSDTGKGIPPQHLKRLFEPFFTTKPVGQGTGIGLPLSHRIVEKHHGRIEVDSEEGIGSRFRVWLPIRQSVSVGEQTA</sequence>
<feature type="domain" description="HAMP" evidence="14">
    <location>
        <begin position="344"/>
        <end position="396"/>
    </location>
</feature>
<keyword evidence="9" id="KW-0902">Two-component regulatory system</keyword>
<evidence type="ECO:0000256" key="8">
    <source>
        <dbReference type="ARBA" id="ARBA00022840"/>
    </source>
</evidence>
<dbReference type="SUPFAM" id="SSF47384">
    <property type="entry name" value="Homodimeric domain of signal transducing histidine kinase"/>
    <property type="match status" value="1"/>
</dbReference>
<feature type="domain" description="PAC" evidence="13">
    <location>
        <begin position="602"/>
        <end position="656"/>
    </location>
</feature>
<evidence type="ECO:0000256" key="9">
    <source>
        <dbReference type="ARBA" id="ARBA00023012"/>
    </source>
</evidence>
<reference evidence="15" key="1">
    <citation type="submission" date="2009-11" db="EMBL/GenBank/DDBJ databases">
        <authorList>
            <person name="Rhee S.-K."/>
            <person name="Park S.-J."/>
        </authorList>
    </citation>
    <scope>NUCLEOTIDE SEQUENCE</scope>
</reference>
<dbReference type="EC" id="2.7.13.3" evidence="3"/>
<keyword evidence="6" id="KW-0547">Nucleotide-binding</keyword>
<dbReference type="PANTHER" id="PTHR43065">
    <property type="entry name" value="SENSOR HISTIDINE KINASE"/>
    <property type="match status" value="1"/>
</dbReference>
<dbReference type="SMART" id="SM00304">
    <property type="entry name" value="HAMP"/>
    <property type="match status" value="1"/>
</dbReference>
<dbReference type="PROSITE" id="PS50109">
    <property type="entry name" value="HIS_KIN"/>
    <property type="match status" value="1"/>
</dbReference>
<evidence type="ECO:0000259" key="13">
    <source>
        <dbReference type="PROSITE" id="PS50113"/>
    </source>
</evidence>
<comment type="catalytic activity">
    <reaction evidence="1">
        <text>ATP + protein L-histidine = ADP + protein N-phospho-L-histidine.</text>
        <dbReference type="EC" id="2.7.13.3"/>
    </reaction>
</comment>
<feature type="domain" description="Histidine kinase" evidence="11">
    <location>
        <begin position="669"/>
        <end position="903"/>
    </location>
</feature>
<dbReference type="Gene3D" id="6.10.340.10">
    <property type="match status" value="1"/>
</dbReference>
<dbReference type="CDD" id="cd00130">
    <property type="entry name" value="PAS"/>
    <property type="match status" value="2"/>
</dbReference>
<dbReference type="InterPro" id="IPR036097">
    <property type="entry name" value="HisK_dim/P_sf"/>
</dbReference>
<dbReference type="Pfam" id="PF08448">
    <property type="entry name" value="PAS_4"/>
    <property type="match status" value="1"/>
</dbReference>
<comment type="subcellular location">
    <subcellularLocation>
        <location evidence="2">Membrane</location>
    </subcellularLocation>
</comment>
<keyword evidence="4" id="KW-0597">Phosphoprotein</keyword>
<dbReference type="InterPro" id="IPR005467">
    <property type="entry name" value="His_kinase_dom"/>
</dbReference>
<reference evidence="15" key="2">
    <citation type="journal article" date="2010" name="J. Microbiol.">
        <title>Metagenomic assessment of a sulfur-oxidizing enrichment culture derived from marine sediment.</title>
        <authorList>
            <person name="Jung M.Y."/>
            <person name="Pham V."/>
            <person name="Park S.J."/>
            <person name="Kim S.J."/>
            <person name="Chae J.C."/>
            <person name="Roh Y."/>
            <person name="Rhee S.K."/>
        </authorList>
    </citation>
    <scope>NUCLEOTIDE SEQUENCE</scope>
</reference>
<dbReference type="GO" id="GO:0006355">
    <property type="term" value="P:regulation of DNA-templated transcription"/>
    <property type="evidence" value="ECO:0007669"/>
    <property type="project" value="InterPro"/>
</dbReference>
<dbReference type="GO" id="GO:0016020">
    <property type="term" value="C:membrane"/>
    <property type="evidence" value="ECO:0007669"/>
    <property type="project" value="UniProtKB-SubCell"/>
</dbReference>
<dbReference type="EMBL" id="GU177851">
    <property type="protein sequence ID" value="ADB12514.1"/>
    <property type="molecule type" value="Genomic_DNA"/>
</dbReference>
<dbReference type="GO" id="GO:0005524">
    <property type="term" value="F:ATP binding"/>
    <property type="evidence" value="ECO:0007669"/>
    <property type="project" value="UniProtKB-KW"/>
</dbReference>
<dbReference type="SMART" id="SM00387">
    <property type="entry name" value="HATPase_c"/>
    <property type="match status" value="1"/>
</dbReference>
<keyword evidence="10" id="KW-1133">Transmembrane helix</keyword>
<feature type="domain" description="PAC" evidence="13">
    <location>
        <begin position="482"/>
        <end position="534"/>
    </location>
</feature>
<proteinExistence type="predicted"/>
<dbReference type="PANTHER" id="PTHR43065:SF50">
    <property type="entry name" value="HISTIDINE KINASE"/>
    <property type="match status" value="1"/>
</dbReference>
<keyword evidence="10" id="KW-0472">Membrane</keyword>
<dbReference type="InterPro" id="IPR013656">
    <property type="entry name" value="PAS_4"/>
</dbReference>
<dbReference type="SUPFAM" id="SSF158472">
    <property type="entry name" value="HAMP domain-like"/>
    <property type="match status" value="1"/>
</dbReference>
<dbReference type="InterPro" id="IPR035965">
    <property type="entry name" value="PAS-like_dom_sf"/>
</dbReference>
<dbReference type="NCBIfam" id="TIGR00229">
    <property type="entry name" value="sensory_box"/>
    <property type="match status" value="2"/>
</dbReference>
<dbReference type="InterPro" id="IPR004358">
    <property type="entry name" value="Sig_transdc_His_kin-like_C"/>
</dbReference>
<evidence type="ECO:0000256" key="3">
    <source>
        <dbReference type="ARBA" id="ARBA00012438"/>
    </source>
</evidence>
<dbReference type="Pfam" id="PF00672">
    <property type="entry name" value="HAMP"/>
    <property type="match status" value="1"/>
</dbReference>
<keyword evidence="5" id="KW-0808">Transferase</keyword>
<feature type="domain" description="PAS" evidence="12">
    <location>
        <begin position="531"/>
        <end position="588"/>
    </location>
</feature>
<dbReference type="InterPro" id="IPR013767">
    <property type="entry name" value="PAS_fold"/>
</dbReference>
<dbReference type="Gene3D" id="3.30.565.10">
    <property type="entry name" value="Histidine kinase-like ATPase, C-terminal domain"/>
    <property type="match status" value="1"/>
</dbReference>
<evidence type="ECO:0000256" key="1">
    <source>
        <dbReference type="ARBA" id="ARBA00000085"/>
    </source>
</evidence>
<dbReference type="GO" id="GO:0000155">
    <property type="term" value="F:phosphorelay sensor kinase activity"/>
    <property type="evidence" value="ECO:0007669"/>
    <property type="project" value="InterPro"/>
</dbReference>
<organism evidence="15">
    <name type="scientific">uncultured bacterium 9F08</name>
    <dbReference type="NCBI Taxonomy" id="697051"/>
    <lineage>
        <taxon>Bacteria</taxon>
        <taxon>environmental samples</taxon>
    </lineage>
</organism>
<evidence type="ECO:0000256" key="7">
    <source>
        <dbReference type="ARBA" id="ARBA00022777"/>
    </source>
</evidence>
<dbReference type="InterPro" id="IPR003661">
    <property type="entry name" value="HisK_dim/P_dom"/>
</dbReference>
<dbReference type="InterPro" id="IPR000014">
    <property type="entry name" value="PAS"/>
</dbReference>
<dbReference type="Pfam" id="PF00989">
    <property type="entry name" value="PAS"/>
    <property type="match status" value="1"/>
</dbReference>
<dbReference type="CDD" id="cd00082">
    <property type="entry name" value="HisKA"/>
    <property type="match status" value="1"/>
</dbReference>
<evidence type="ECO:0000259" key="14">
    <source>
        <dbReference type="PROSITE" id="PS50885"/>
    </source>
</evidence>
<keyword evidence="10" id="KW-0812">Transmembrane</keyword>
<feature type="transmembrane region" description="Helical" evidence="10">
    <location>
        <begin position="322"/>
        <end position="342"/>
    </location>
</feature>
<dbReference type="CDD" id="cd06225">
    <property type="entry name" value="HAMP"/>
    <property type="match status" value="1"/>
</dbReference>
<dbReference type="InterPro" id="IPR003594">
    <property type="entry name" value="HATPase_dom"/>
</dbReference>
<evidence type="ECO:0000256" key="6">
    <source>
        <dbReference type="ARBA" id="ARBA00022741"/>
    </source>
</evidence>
<dbReference type="InterPro" id="IPR003660">
    <property type="entry name" value="HAMP_dom"/>
</dbReference>
<keyword evidence="7" id="KW-0418">Kinase</keyword>
<keyword evidence="8" id="KW-0067">ATP-binding</keyword>
<evidence type="ECO:0000256" key="2">
    <source>
        <dbReference type="ARBA" id="ARBA00004370"/>
    </source>
</evidence>
<dbReference type="PROSITE" id="PS50885">
    <property type="entry name" value="HAMP"/>
    <property type="match status" value="1"/>
</dbReference>
<evidence type="ECO:0000313" key="15">
    <source>
        <dbReference type="EMBL" id="ADB12514.1"/>
    </source>
</evidence>
<dbReference type="SMART" id="SM00086">
    <property type="entry name" value="PAC"/>
    <property type="match status" value="2"/>
</dbReference>
<dbReference type="PROSITE" id="PS50113">
    <property type="entry name" value="PAC"/>
    <property type="match status" value="2"/>
</dbReference>
<evidence type="ECO:0000256" key="5">
    <source>
        <dbReference type="ARBA" id="ARBA00022679"/>
    </source>
</evidence>
<evidence type="ECO:0000256" key="4">
    <source>
        <dbReference type="ARBA" id="ARBA00022553"/>
    </source>
</evidence>
<name>D2XIQ6_9BACT</name>
<feature type="domain" description="PAS" evidence="12">
    <location>
        <begin position="408"/>
        <end position="478"/>
    </location>
</feature>
<dbReference type="SMART" id="SM00091">
    <property type="entry name" value="PAS"/>
    <property type="match status" value="2"/>
</dbReference>
<evidence type="ECO:0000256" key="10">
    <source>
        <dbReference type="SAM" id="Phobius"/>
    </source>
</evidence>
<accession>D2XIQ6</accession>
<dbReference type="PRINTS" id="PR00344">
    <property type="entry name" value="BCTRLSENSOR"/>
</dbReference>